<feature type="region of interest" description="Disordered" evidence="1">
    <location>
        <begin position="64"/>
        <end position="123"/>
    </location>
</feature>
<feature type="compositionally biased region" description="Basic and acidic residues" evidence="1">
    <location>
        <begin position="616"/>
        <end position="631"/>
    </location>
</feature>
<feature type="region of interest" description="Disordered" evidence="1">
    <location>
        <begin position="348"/>
        <end position="367"/>
    </location>
</feature>
<feature type="region of interest" description="Disordered" evidence="1">
    <location>
        <begin position="163"/>
        <end position="263"/>
    </location>
</feature>
<dbReference type="STRING" id="1109443.G4TK38"/>
<name>G4TK38_SERID</name>
<feature type="region of interest" description="Disordered" evidence="1">
    <location>
        <begin position="380"/>
        <end position="427"/>
    </location>
</feature>
<feature type="compositionally biased region" description="Basic and acidic residues" evidence="1">
    <location>
        <begin position="654"/>
        <end position="664"/>
    </location>
</feature>
<feature type="compositionally biased region" description="Basic residues" evidence="1">
    <location>
        <begin position="632"/>
        <end position="642"/>
    </location>
</feature>
<feature type="region of interest" description="Disordered" evidence="1">
    <location>
        <begin position="564"/>
        <end position="592"/>
    </location>
</feature>
<organism evidence="2 3">
    <name type="scientific">Serendipita indica (strain DSM 11827)</name>
    <name type="common">Root endophyte fungus</name>
    <name type="synonym">Piriformospora indica</name>
    <dbReference type="NCBI Taxonomy" id="1109443"/>
    <lineage>
        <taxon>Eukaryota</taxon>
        <taxon>Fungi</taxon>
        <taxon>Dikarya</taxon>
        <taxon>Basidiomycota</taxon>
        <taxon>Agaricomycotina</taxon>
        <taxon>Agaricomycetes</taxon>
        <taxon>Sebacinales</taxon>
        <taxon>Serendipitaceae</taxon>
        <taxon>Serendipita</taxon>
    </lineage>
</organism>
<feature type="compositionally biased region" description="Basic and acidic residues" evidence="1">
    <location>
        <begin position="354"/>
        <end position="367"/>
    </location>
</feature>
<feature type="region of interest" description="Disordered" evidence="1">
    <location>
        <begin position="806"/>
        <end position="849"/>
    </location>
</feature>
<dbReference type="OMA" id="IMPSPLQ"/>
<evidence type="ECO:0000256" key="1">
    <source>
        <dbReference type="SAM" id="MobiDB-lite"/>
    </source>
</evidence>
<feature type="compositionally biased region" description="Basic and acidic residues" evidence="1">
    <location>
        <begin position="942"/>
        <end position="955"/>
    </location>
</feature>
<feature type="compositionally biased region" description="Basic and acidic residues" evidence="1">
    <location>
        <begin position="227"/>
        <end position="242"/>
    </location>
</feature>
<dbReference type="InParanoid" id="G4TK38"/>
<dbReference type="eggNOG" id="ENOG502S6HU">
    <property type="taxonomic scope" value="Eukaryota"/>
</dbReference>
<dbReference type="HOGENOM" id="CLU_014992_0_0_1"/>
<protein>
    <submittedName>
        <fullName evidence="2">Uncharacterized protein</fullName>
    </submittedName>
</protein>
<feature type="compositionally biased region" description="Pro residues" evidence="1">
    <location>
        <begin position="676"/>
        <end position="691"/>
    </location>
</feature>
<feature type="compositionally biased region" description="Polar residues" evidence="1">
    <location>
        <begin position="833"/>
        <end position="843"/>
    </location>
</feature>
<evidence type="ECO:0000313" key="2">
    <source>
        <dbReference type="EMBL" id="CCA71681.1"/>
    </source>
</evidence>
<sequence>MPPFSRLQLAAALIEYDNDPDDPDAPYRSAESSAIFSFLRGRPNPRNTLMGYDEMPRKSVDYLGVTIPNEGHGQLRSPAVGGRMTPNEPPMPTSRRQSMEMLANGRKTPDGRRSMEPYGRPSSEMQNAIFRGHDDEDDDDDLHDTPEVNLASWGVDEFLVKEQPRARSRASSVNAYNRAASPGPSMRPSMHERVASTASAGLGSVPAQRGANRRSDGQRAMSAGDWGVREQAVDFEGVDKPRTSTSSGRPRPTSVADLDDLAAQNQHPPISYRARAGSVSGLQQVAFPSSARSESVHESNPFEIPPPSPTHTSRFDPKATAHQRNISFASLSTHRILDANRDVPDNASVMAGPLRHEPPSRYSRADILRPKVLVMPAPLQEQEEANAPAPRPVREGFQDSTDSRPLPPGAKTVGASTYGTGGNHNYRSSMTLSQLTFRNSLMVGGQRDPSFVDLERHLRRAEHEGEMIQQEMEPELELALEEPMGPRAPGKLYGRSLIDDLEARKAQLKSKQRVFRGDDRPSMMQRPQPRRGNTLIDAEDLHQPAQSSAPRPQMMRNASSQEPLVNFRDDPVPGTNLRPNAGRTGTGLTTSRSVFGVDPIWERELEKLKVIEAQEKAEAEEQQRLEDEKAAKKAAKRSRGKNKSIDNFGAFVHSGDHAAGHDPEGSPIPRASAEPPLLPAVDPFPMPPPAQPESDSDSDNEREVERRRAASRMRTAGPNDEWLSDDEREALARRIPPRVQPPATAKYAAGLRVGDSDSDEDIPLTSALVKARQRQEAEDSEEDKPLATVLKKSISTFDFGGTVLAEVAKPPLKKQAADSDSDDDKPLGLRPVPSQSRFLSVNNPDDEDQPLGLRYSVAGSQMFGGPQQQQQQQFMMQQMMQQQMMAQMQGSMFNPMMMGGSMPTMGMPMGFPPMGMNPPMMPMGPGSFTNPAPPADQATYGRVDRWRRDVGASAD</sequence>
<evidence type="ECO:0000313" key="3">
    <source>
        <dbReference type="Proteomes" id="UP000007148"/>
    </source>
</evidence>
<feature type="compositionally biased region" description="Low complexity" evidence="1">
    <location>
        <begin position="582"/>
        <end position="592"/>
    </location>
</feature>
<dbReference type="EMBL" id="CAFZ01000130">
    <property type="protein sequence ID" value="CCA71681.1"/>
    <property type="molecule type" value="Genomic_DNA"/>
</dbReference>
<dbReference type="Proteomes" id="UP000007148">
    <property type="component" value="Unassembled WGS sequence"/>
</dbReference>
<comment type="caution">
    <text evidence="2">The sequence shown here is derived from an EMBL/GenBank/DDBJ whole genome shotgun (WGS) entry which is preliminary data.</text>
</comment>
<feature type="region of interest" description="Disordered" evidence="1">
    <location>
        <begin position="285"/>
        <end position="320"/>
    </location>
</feature>
<feature type="compositionally biased region" description="Polar residues" evidence="1">
    <location>
        <begin position="414"/>
        <end position="427"/>
    </location>
</feature>
<dbReference type="OrthoDB" id="2564267at2759"/>
<proteinExistence type="predicted"/>
<gene>
    <name evidence="2" type="ORF">PIIN_05616</name>
</gene>
<feature type="compositionally biased region" description="Basic and acidic residues" evidence="1">
    <location>
        <begin position="699"/>
        <end position="708"/>
    </location>
</feature>
<reference evidence="2 3" key="1">
    <citation type="journal article" date="2011" name="PLoS Pathog.">
        <title>Endophytic Life Strategies Decoded by Genome and Transcriptome Analyses of the Mutualistic Root Symbiont Piriformospora indica.</title>
        <authorList>
            <person name="Zuccaro A."/>
            <person name="Lahrmann U."/>
            <person name="Guldener U."/>
            <person name="Langen G."/>
            <person name="Pfiffi S."/>
            <person name="Biedenkopf D."/>
            <person name="Wong P."/>
            <person name="Samans B."/>
            <person name="Grimm C."/>
            <person name="Basiewicz M."/>
            <person name="Murat C."/>
            <person name="Martin F."/>
            <person name="Kogel K.H."/>
        </authorList>
    </citation>
    <scope>NUCLEOTIDE SEQUENCE [LARGE SCALE GENOMIC DNA]</scope>
    <source>
        <strain evidence="2 3">DSM 11827</strain>
    </source>
</reference>
<feature type="region of interest" description="Disordered" evidence="1">
    <location>
        <begin position="922"/>
        <end position="955"/>
    </location>
</feature>
<keyword evidence="3" id="KW-1185">Reference proteome</keyword>
<dbReference type="AlphaFoldDB" id="G4TK38"/>
<feature type="region of interest" description="Disordered" evidence="1">
    <location>
        <begin position="616"/>
        <end position="787"/>
    </location>
</feature>
<accession>G4TK38</accession>
<feature type="compositionally biased region" description="Low complexity" evidence="1">
    <location>
        <begin position="243"/>
        <end position="254"/>
    </location>
</feature>